<keyword evidence="6 7" id="KW-0472">Membrane</keyword>
<feature type="transmembrane region" description="Helical" evidence="7">
    <location>
        <begin position="82"/>
        <end position="104"/>
    </location>
</feature>
<evidence type="ECO:0000256" key="7">
    <source>
        <dbReference type="SAM" id="Phobius"/>
    </source>
</evidence>
<dbReference type="EMBL" id="JBCNJP010000007">
    <property type="protein sequence ID" value="KAK9077061.1"/>
    <property type="molecule type" value="Genomic_DNA"/>
</dbReference>
<keyword evidence="4 7" id="KW-0812">Transmembrane</keyword>
<dbReference type="Proteomes" id="UP001408789">
    <property type="component" value="Unassembled WGS sequence"/>
</dbReference>
<comment type="subcellular location">
    <subcellularLocation>
        <location evidence="2">Membrane</location>
        <topology evidence="2">Multi-pass membrane protein</topology>
    </subcellularLocation>
    <subcellularLocation>
        <location evidence="1">Plastid</location>
        <location evidence="1">Chloroplast envelope</location>
    </subcellularLocation>
</comment>
<gene>
    <name evidence="8" type="ORF">SSX86_005396</name>
</gene>
<dbReference type="PANTHER" id="PTHR10361">
    <property type="entry name" value="SODIUM-BILE ACID COTRANSPORTER"/>
    <property type="match status" value="1"/>
</dbReference>
<organism evidence="8 9">
    <name type="scientific">Deinandra increscens subsp. villosa</name>
    <dbReference type="NCBI Taxonomy" id="3103831"/>
    <lineage>
        <taxon>Eukaryota</taxon>
        <taxon>Viridiplantae</taxon>
        <taxon>Streptophyta</taxon>
        <taxon>Embryophyta</taxon>
        <taxon>Tracheophyta</taxon>
        <taxon>Spermatophyta</taxon>
        <taxon>Magnoliopsida</taxon>
        <taxon>eudicotyledons</taxon>
        <taxon>Gunneridae</taxon>
        <taxon>Pentapetalae</taxon>
        <taxon>asterids</taxon>
        <taxon>campanulids</taxon>
        <taxon>Asterales</taxon>
        <taxon>Asteraceae</taxon>
        <taxon>Asteroideae</taxon>
        <taxon>Heliantheae alliance</taxon>
        <taxon>Madieae</taxon>
        <taxon>Madiinae</taxon>
        <taxon>Deinandra</taxon>
    </lineage>
</organism>
<feature type="transmembrane region" description="Helical" evidence="7">
    <location>
        <begin position="140"/>
        <end position="160"/>
    </location>
</feature>
<proteinExistence type="inferred from homology"/>
<protein>
    <submittedName>
        <fullName evidence="8">Uncharacterized protein</fullName>
    </submittedName>
</protein>
<dbReference type="GO" id="GO:0009941">
    <property type="term" value="C:chloroplast envelope"/>
    <property type="evidence" value="ECO:0007669"/>
    <property type="project" value="UniProtKB-SubCell"/>
</dbReference>
<dbReference type="GO" id="GO:0016020">
    <property type="term" value="C:membrane"/>
    <property type="evidence" value="ECO:0007669"/>
    <property type="project" value="UniProtKB-SubCell"/>
</dbReference>
<accession>A0AAP0DLU7</accession>
<evidence type="ECO:0000256" key="5">
    <source>
        <dbReference type="ARBA" id="ARBA00022989"/>
    </source>
</evidence>
<dbReference type="Pfam" id="PF01758">
    <property type="entry name" value="SBF"/>
    <property type="match status" value="1"/>
</dbReference>
<comment type="caution">
    <text evidence="8">The sequence shown here is derived from an EMBL/GenBank/DDBJ whole genome shotgun (WGS) entry which is preliminary data.</text>
</comment>
<dbReference type="InterPro" id="IPR038770">
    <property type="entry name" value="Na+/solute_symporter_sf"/>
</dbReference>
<keyword evidence="9" id="KW-1185">Reference proteome</keyword>
<evidence type="ECO:0000256" key="4">
    <source>
        <dbReference type="ARBA" id="ARBA00022692"/>
    </source>
</evidence>
<feature type="transmembrane region" description="Helical" evidence="7">
    <location>
        <begin position="262"/>
        <end position="287"/>
    </location>
</feature>
<dbReference type="InterPro" id="IPR004710">
    <property type="entry name" value="Bilac:Na_transpt"/>
</dbReference>
<evidence type="ECO:0000256" key="3">
    <source>
        <dbReference type="ARBA" id="ARBA00006528"/>
    </source>
</evidence>
<feature type="transmembrane region" description="Helical" evidence="7">
    <location>
        <begin position="111"/>
        <end position="128"/>
    </location>
</feature>
<comment type="similarity">
    <text evidence="3">Belongs to the bile acid:sodium symporter (BASS) (TC 2.A.28) family.</text>
</comment>
<feature type="transmembrane region" description="Helical" evidence="7">
    <location>
        <begin position="238"/>
        <end position="256"/>
    </location>
</feature>
<reference evidence="8 9" key="1">
    <citation type="submission" date="2024-04" db="EMBL/GenBank/DDBJ databases">
        <title>The reference genome of an endangered Asteraceae, Deinandra increscens subsp. villosa, native to the Central Coast of California.</title>
        <authorList>
            <person name="Guilliams M."/>
            <person name="Hasenstab-Lehman K."/>
            <person name="Meyer R."/>
            <person name="Mcevoy S."/>
        </authorList>
    </citation>
    <scope>NUCLEOTIDE SEQUENCE [LARGE SCALE GENOMIC DNA]</scope>
    <source>
        <tissue evidence="8">Leaf</tissue>
    </source>
</reference>
<name>A0AAP0DLU7_9ASTR</name>
<evidence type="ECO:0000256" key="6">
    <source>
        <dbReference type="ARBA" id="ARBA00023136"/>
    </source>
</evidence>
<dbReference type="PANTHER" id="PTHR10361:SF66">
    <property type="entry name" value="OS12G0170300 PROTEIN"/>
    <property type="match status" value="1"/>
</dbReference>
<sequence>MSSLSPLTLQTHQHHHSRFQIPLFRSHITIIKPPIPIFQNPQKQLPRSGVLKIRSIQQNPGESPTLATTKGETLLSTLASLYPVYVTVGGVVACLKPSTFSWFVERAPKSYSFSLGFIMLVMGLTLEFKDLVNLFMQRPLSIILGCAAQYTIMPTFGFVISKLLGLSPSLSVGLILLSCCPGGTASNVVMLQVTLIAQGDVPLSIVMTVISTLGAVFLTPLLTMVLAGTYVRVDAIKLSISTLQVVVAPVLLGSYLQSTFPWAVKAALPFAPLLAVLTASLLACSVLSENVGLLKSSMVLTPLSSDTSPLLYARAFFSSEVGIVVLAVLLLHFAGFFVGYIAATLAGFKEPQRRAVSIEVGMQNSSLGVVLAASHFSSAMVALPPAVSAVVMNIMGSSLGFFWKCVDPSDSKDSCSKD</sequence>
<feature type="transmembrane region" description="Helical" evidence="7">
    <location>
        <begin position="369"/>
        <end position="394"/>
    </location>
</feature>
<feature type="transmembrane region" description="Helical" evidence="7">
    <location>
        <begin position="323"/>
        <end position="348"/>
    </location>
</feature>
<evidence type="ECO:0000313" key="8">
    <source>
        <dbReference type="EMBL" id="KAK9077061.1"/>
    </source>
</evidence>
<dbReference type="Gene3D" id="1.20.1530.20">
    <property type="match status" value="1"/>
</dbReference>
<feature type="transmembrane region" description="Helical" evidence="7">
    <location>
        <begin position="172"/>
        <end position="197"/>
    </location>
</feature>
<keyword evidence="5 7" id="KW-1133">Transmembrane helix</keyword>
<evidence type="ECO:0000256" key="2">
    <source>
        <dbReference type="ARBA" id="ARBA00004141"/>
    </source>
</evidence>
<evidence type="ECO:0000313" key="9">
    <source>
        <dbReference type="Proteomes" id="UP001408789"/>
    </source>
</evidence>
<dbReference type="AlphaFoldDB" id="A0AAP0DLU7"/>
<feature type="transmembrane region" description="Helical" evidence="7">
    <location>
        <begin position="203"/>
        <end position="226"/>
    </location>
</feature>
<dbReference type="InterPro" id="IPR002657">
    <property type="entry name" value="BilAc:Na_symport/Acr3"/>
</dbReference>
<evidence type="ECO:0000256" key="1">
    <source>
        <dbReference type="ARBA" id="ARBA00004119"/>
    </source>
</evidence>